<feature type="chain" id="PRO_5015333208" description="Prenylcysteine lyase domain-containing protein" evidence="9">
    <location>
        <begin position="20"/>
        <end position="595"/>
    </location>
</feature>
<dbReference type="GO" id="GO:0001735">
    <property type="term" value="F:prenylcysteine oxidase activity"/>
    <property type="evidence" value="ECO:0007669"/>
    <property type="project" value="InterPro"/>
</dbReference>
<dbReference type="InterPro" id="IPR036188">
    <property type="entry name" value="FAD/NAD-bd_sf"/>
</dbReference>
<feature type="domain" description="Prenylcysteine lyase" evidence="10">
    <location>
        <begin position="164"/>
        <end position="557"/>
    </location>
</feature>
<keyword evidence="5" id="KW-0274">FAD</keyword>
<evidence type="ECO:0000256" key="2">
    <source>
        <dbReference type="ARBA" id="ARBA00009967"/>
    </source>
</evidence>
<keyword evidence="4 9" id="KW-0732">Signal</keyword>
<dbReference type="STRING" id="98765.A0A2R6NTH4"/>
<evidence type="ECO:0000259" key="10">
    <source>
        <dbReference type="Pfam" id="PF07156"/>
    </source>
</evidence>
<evidence type="ECO:0000256" key="7">
    <source>
        <dbReference type="ARBA" id="ARBA00023180"/>
    </source>
</evidence>
<dbReference type="EMBL" id="MLYV02000847">
    <property type="protein sequence ID" value="PSR76379.1"/>
    <property type="molecule type" value="Genomic_DNA"/>
</dbReference>
<comment type="similarity">
    <text evidence="2">Belongs to the prenylcysteine oxidase family.</text>
</comment>
<evidence type="ECO:0000313" key="11">
    <source>
        <dbReference type="EMBL" id="PSR76379.1"/>
    </source>
</evidence>
<protein>
    <recommendedName>
        <fullName evidence="10">Prenylcysteine lyase domain-containing protein</fullName>
    </recommendedName>
</protein>
<dbReference type="Gene3D" id="3.50.50.60">
    <property type="entry name" value="FAD/NAD(P)-binding domain"/>
    <property type="match status" value="1"/>
</dbReference>
<gene>
    <name evidence="11" type="ORF">PHLCEN_2v8475</name>
</gene>
<name>A0A2R6NTH4_9APHY</name>
<dbReference type="PANTHER" id="PTHR15944">
    <property type="entry name" value="FARNESYLCYSTEINE LYASE"/>
    <property type="match status" value="1"/>
</dbReference>
<accession>A0A2R6NTH4</accession>
<evidence type="ECO:0000256" key="3">
    <source>
        <dbReference type="ARBA" id="ARBA00022630"/>
    </source>
</evidence>
<evidence type="ECO:0000256" key="9">
    <source>
        <dbReference type="SAM" id="SignalP"/>
    </source>
</evidence>
<evidence type="ECO:0000256" key="4">
    <source>
        <dbReference type="ARBA" id="ARBA00022729"/>
    </source>
</evidence>
<evidence type="ECO:0000256" key="1">
    <source>
        <dbReference type="ARBA" id="ARBA00001974"/>
    </source>
</evidence>
<dbReference type="PIRSF" id="PIRSF036292">
    <property type="entry name" value="Prenylcysteine_oxidase"/>
    <property type="match status" value="1"/>
</dbReference>
<dbReference type="GO" id="GO:0030327">
    <property type="term" value="P:prenylated protein catabolic process"/>
    <property type="evidence" value="ECO:0007669"/>
    <property type="project" value="TreeGrafter"/>
</dbReference>
<keyword evidence="3" id="KW-0285">Flavoprotein</keyword>
<evidence type="ECO:0000256" key="5">
    <source>
        <dbReference type="ARBA" id="ARBA00022827"/>
    </source>
</evidence>
<reference evidence="11 12" key="1">
    <citation type="submission" date="2018-02" db="EMBL/GenBank/DDBJ databases">
        <title>Genome sequence of the basidiomycete white-rot fungus Phlebia centrifuga.</title>
        <authorList>
            <person name="Granchi Z."/>
            <person name="Peng M."/>
            <person name="de Vries R.P."/>
            <person name="Hilden K."/>
            <person name="Makela M.R."/>
            <person name="Grigoriev I."/>
            <person name="Riley R."/>
        </authorList>
    </citation>
    <scope>NUCLEOTIDE SEQUENCE [LARGE SCALE GENOMIC DNA]</scope>
    <source>
        <strain evidence="11 12">FBCC195</strain>
    </source>
</reference>
<evidence type="ECO:0000256" key="8">
    <source>
        <dbReference type="SAM" id="MobiDB-lite"/>
    </source>
</evidence>
<dbReference type="Pfam" id="PF13450">
    <property type="entry name" value="NAD_binding_8"/>
    <property type="match status" value="1"/>
</dbReference>
<dbReference type="GO" id="GO:0030328">
    <property type="term" value="P:prenylcysteine catabolic process"/>
    <property type="evidence" value="ECO:0007669"/>
    <property type="project" value="InterPro"/>
</dbReference>
<feature type="signal peptide" evidence="9">
    <location>
        <begin position="1"/>
        <end position="19"/>
    </location>
</feature>
<evidence type="ECO:0000256" key="6">
    <source>
        <dbReference type="ARBA" id="ARBA00023002"/>
    </source>
</evidence>
<sequence length="595" mass="66163">MYLSTRLLVTYALLQTAAAFQLPFYIPWVSARLDSNDGQIPLALPQETPLNRIAIVGAGAGGSSAAFWISKAKKRYGLDVEVDVFESSSYVGGRSTTVYPYDDPSLEPIELGASIFVKANKNLWRASEEFGFDRKDFDEDDSMGIWDGEQFLLTTSGGGRIGGWWDTLKVLWRYGYKAPTRTKAIVDGMIQKFLTLYGPCFGSRSFTNLTTLAEELGWTEMIGQTTADYFDEQGIDPRWTREMIESATRVNYGQNADEIHALEGMCSIAATGASQIKGGNWLIFDQFLKRSNATVFLNTTVTSVTQVHENKFTLRTRPAGSSSVGPQSESERHYRAVILAAPFHGASIDLSLLPSANASEPQPTIPPQPYVHLHVTLLATTSPHARSRYFNLGEKDTVPGMVLTTWEGVRGRGGGSASASAVSGEGETANAREDGVPEFNSVSYHGKVRTLDGEPVKRVVGDKEEEVWSVKIFSKKRVEDRWLKRMFGNVGWVYRKEWDAYPVLPPTKEFPPVKLGKGFYYVNAFEPFISTMETETIAARNVVELLMQEEFDASICKSDEEAILLTDDVDSLKDFVYGWDCRAKELSYENLELPL</sequence>
<evidence type="ECO:0000313" key="12">
    <source>
        <dbReference type="Proteomes" id="UP000186601"/>
    </source>
</evidence>
<proteinExistence type="inferred from homology"/>
<keyword evidence="6" id="KW-0560">Oxidoreductase</keyword>
<dbReference type="AlphaFoldDB" id="A0A2R6NTH4"/>
<dbReference type="Pfam" id="PF07156">
    <property type="entry name" value="Prenylcys_lyase"/>
    <property type="match status" value="1"/>
</dbReference>
<dbReference type="PANTHER" id="PTHR15944:SF0">
    <property type="entry name" value="PRENYLCYSTEINE LYASE DOMAIN-CONTAINING PROTEIN"/>
    <property type="match status" value="1"/>
</dbReference>
<organism evidence="11 12">
    <name type="scientific">Hermanssonia centrifuga</name>
    <dbReference type="NCBI Taxonomy" id="98765"/>
    <lineage>
        <taxon>Eukaryota</taxon>
        <taxon>Fungi</taxon>
        <taxon>Dikarya</taxon>
        <taxon>Basidiomycota</taxon>
        <taxon>Agaricomycotina</taxon>
        <taxon>Agaricomycetes</taxon>
        <taxon>Polyporales</taxon>
        <taxon>Meruliaceae</taxon>
        <taxon>Hermanssonia</taxon>
    </lineage>
</organism>
<comment type="caution">
    <text evidence="11">The sequence shown here is derived from an EMBL/GenBank/DDBJ whole genome shotgun (WGS) entry which is preliminary data.</text>
</comment>
<dbReference type="SUPFAM" id="SSF51905">
    <property type="entry name" value="FAD/NAD(P)-binding domain"/>
    <property type="match status" value="1"/>
</dbReference>
<keyword evidence="12" id="KW-1185">Reference proteome</keyword>
<dbReference type="OrthoDB" id="437369at2759"/>
<comment type="cofactor">
    <cofactor evidence="1">
        <name>FAD</name>
        <dbReference type="ChEBI" id="CHEBI:57692"/>
    </cofactor>
</comment>
<keyword evidence="7" id="KW-0325">Glycoprotein</keyword>
<dbReference type="InterPro" id="IPR017046">
    <property type="entry name" value="Prenylcysteine_Oxase1"/>
</dbReference>
<feature type="compositionally biased region" description="Low complexity" evidence="8">
    <location>
        <begin position="417"/>
        <end position="427"/>
    </location>
</feature>
<feature type="region of interest" description="Disordered" evidence="8">
    <location>
        <begin position="413"/>
        <end position="433"/>
    </location>
</feature>
<dbReference type="InterPro" id="IPR010795">
    <property type="entry name" value="Prenylcys_lyase"/>
</dbReference>
<dbReference type="Proteomes" id="UP000186601">
    <property type="component" value="Unassembled WGS sequence"/>
</dbReference>